<keyword evidence="3" id="KW-1185">Reference proteome</keyword>
<dbReference type="Gene3D" id="3.40.50.12780">
    <property type="entry name" value="N-terminal domain of ligase-like"/>
    <property type="match status" value="1"/>
</dbReference>
<evidence type="ECO:0000313" key="2">
    <source>
        <dbReference type="EMBL" id="MBG6086877.1"/>
    </source>
</evidence>
<dbReference type="InterPro" id="IPR042099">
    <property type="entry name" value="ANL_N_sf"/>
</dbReference>
<gene>
    <name evidence="2" type="ORF">IW256_000990</name>
</gene>
<dbReference type="PANTHER" id="PTHR24096">
    <property type="entry name" value="LONG-CHAIN-FATTY-ACID--COA LIGASE"/>
    <property type="match status" value="1"/>
</dbReference>
<dbReference type="Pfam" id="PF00501">
    <property type="entry name" value="AMP-binding"/>
    <property type="match status" value="1"/>
</dbReference>
<dbReference type="Proteomes" id="UP000614047">
    <property type="component" value="Unassembled WGS sequence"/>
</dbReference>
<dbReference type="InterPro" id="IPR000873">
    <property type="entry name" value="AMP-dep_synth/lig_dom"/>
</dbReference>
<feature type="domain" description="AMP-dependent synthetase/ligase" evidence="1">
    <location>
        <begin position="32"/>
        <end position="396"/>
    </location>
</feature>
<sequence length="544" mass="58693">MGRMKGPLNLGLMFERFAGAPRPVFVLDRPFDIAPKDGTRFTVADMARLVAETSGVLYEAGLRKGDRLGIIKDNHFDVVVLAAAAARIGALPAMISSTIRPEALRAMLGRLEPRVLVAAPSVLSAATRDGVTLVGPDTTVVTVDAADGAEPVPGTIAFGDLRGAPVPAADPVADDEPMICTHTSGTTGVPKLVVHSAATAVKVNSRLETARIPFLSTRKDDVIAACVAFVHIRSVTWLAGQLFLPPAEAVVLAGSEPGTVVATLNDHRPTTLEACPNIFQRWEGLATSHPHLFERVRAYVSTFDAIHPRTVRTFLEASPRRGVVWGQSWGQSEVGPVSLGVYTRRKMRRSAGATTAVTTNAGRPVPLIMKVRLVDPETRRKVRRGRPGIVLVRTKGRCLDYLGETDRHRAKIWDGWWNTGDIGERTRTGGLRILDREVDIIPGASGIDLESVLLERLPDASEIIVLGVPGRPPVPVVGMDGAAGGARLDPERWRAATAGLPELDAPVLIDWADFPRTGTWKVRRPELRERLFGTKTTHGTGQWT</sequence>
<accession>A0A931DEJ1</accession>
<evidence type="ECO:0000313" key="3">
    <source>
        <dbReference type="Proteomes" id="UP000614047"/>
    </source>
</evidence>
<reference evidence="2" key="1">
    <citation type="submission" date="2020-11" db="EMBL/GenBank/DDBJ databases">
        <title>Sequencing the genomes of 1000 actinobacteria strains.</title>
        <authorList>
            <person name="Klenk H.-P."/>
        </authorList>
    </citation>
    <scope>NUCLEOTIDE SEQUENCE</scope>
    <source>
        <strain evidence="2">DSM 43175</strain>
    </source>
</reference>
<dbReference type="RefSeq" id="WP_197009813.1">
    <property type="nucleotide sequence ID" value="NZ_BAABES010000007.1"/>
</dbReference>
<comment type="caution">
    <text evidence="2">The sequence shown here is derived from an EMBL/GenBank/DDBJ whole genome shotgun (WGS) entry which is preliminary data.</text>
</comment>
<organism evidence="2 3">
    <name type="scientific">Actinomadura viridis</name>
    <dbReference type="NCBI Taxonomy" id="58110"/>
    <lineage>
        <taxon>Bacteria</taxon>
        <taxon>Bacillati</taxon>
        <taxon>Actinomycetota</taxon>
        <taxon>Actinomycetes</taxon>
        <taxon>Streptosporangiales</taxon>
        <taxon>Thermomonosporaceae</taxon>
        <taxon>Actinomadura</taxon>
    </lineage>
</organism>
<keyword evidence="2" id="KW-0436">Ligase</keyword>
<evidence type="ECO:0000259" key="1">
    <source>
        <dbReference type="Pfam" id="PF00501"/>
    </source>
</evidence>
<name>A0A931DEJ1_9ACTN</name>
<dbReference type="AlphaFoldDB" id="A0A931DEJ1"/>
<protein>
    <submittedName>
        <fullName evidence="2">Acyl-coenzyme A synthetase/AMP-(Fatty) acid ligase</fullName>
    </submittedName>
</protein>
<proteinExistence type="predicted"/>
<dbReference type="SUPFAM" id="SSF56801">
    <property type="entry name" value="Acetyl-CoA synthetase-like"/>
    <property type="match status" value="1"/>
</dbReference>
<dbReference type="EMBL" id="JADOUA010000001">
    <property type="protein sequence ID" value="MBG6086877.1"/>
    <property type="molecule type" value="Genomic_DNA"/>
</dbReference>
<dbReference type="GO" id="GO:0016874">
    <property type="term" value="F:ligase activity"/>
    <property type="evidence" value="ECO:0007669"/>
    <property type="project" value="UniProtKB-KW"/>
</dbReference>